<evidence type="ECO:0000256" key="1">
    <source>
        <dbReference type="ARBA" id="ARBA00022448"/>
    </source>
</evidence>
<dbReference type="Gene3D" id="3.40.50.300">
    <property type="entry name" value="P-loop containing nucleotide triphosphate hydrolases"/>
    <property type="match status" value="1"/>
</dbReference>
<evidence type="ECO:0000313" key="7">
    <source>
        <dbReference type="Proteomes" id="UP000254428"/>
    </source>
</evidence>
<dbReference type="GO" id="GO:0016787">
    <property type="term" value="F:hydrolase activity"/>
    <property type="evidence" value="ECO:0007669"/>
    <property type="project" value="UniProtKB-KW"/>
</dbReference>
<keyword evidence="5" id="KW-0472">Membrane</keyword>
<dbReference type="PANTHER" id="PTHR42781:SF5">
    <property type="entry name" value="PUTRESCINE TRANSPORT ATP-BINDING PROTEIN POTG"/>
    <property type="match status" value="1"/>
</dbReference>
<evidence type="ECO:0000256" key="2">
    <source>
        <dbReference type="ARBA" id="ARBA00022475"/>
    </source>
</evidence>
<evidence type="ECO:0000256" key="5">
    <source>
        <dbReference type="ARBA" id="ARBA00023136"/>
    </source>
</evidence>
<keyword evidence="1" id="KW-0813">Transport</keyword>
<keyword evidence="4" id="KW-1278">Translocase</keyword>
<keyword evidence="6" id="KW-0378">Hydrolase</keyword>
<protein>
    <submittedName>
        <fullName evidence="6">ABC-type spermidine/putrescine transport systems, ATPase components</fullName>
        <ecNumber evidence="6">3.6.3.31</ecNumber>
    </submittedName>
</protein>
<evidence type="ECO:0000256" key="4">
    <source>
        <dbReference type="ARBA" id="ARBA00022967"/>
    </source>
</evidence>
<organism evidence="6 7">
    <name type="scientific">Escherichia coli</name>
    <dbReference type="NCBI Taxonomy" id="562"/>
    <lineage>
        <taxon>Bacteria</taxon>
        <taxon>Pseudomonadati</taxon>
        <taxon>Pseudomonadota</taxon>
        <taxon>Gammaproteobacteria</taxon>
        <taxon>Enterobacterales</taxon>
        <taxon>Enterobacteriaceae</taxon>
        <taxon>Escherichia</taxon>
    </lineage>
</organism>
<keyword evidence="3" id="KW-0997">Cell inner membrane</keyword>
<accession>A0A376P3H5</accession>
<reference evidence="6 7" key="1">
    <citation type="submission" date="2018-06" db="EMBL/GenBank/DDBJ databases">
        <authorList>
            <consortium name="Pathogen Informatics"/>
            <person name="Doyle S."/>
        </authorList>
    </citation>
    <scope>NUCLEOTIDE SEQUENCE [LARGE SCALE GENOMIC DNA]</scope>
    <source>
        <strain evidence="6 7">NCTC11341</strain>
    </source>
</reference>
<evidence type="ECO:0000313" key="6">
    <source>
        <dbReference type="EMBL" id="STH72886.1"/>
    </source>
</evidence>
<dbReference type="InterPro" id="IPR027417">
    <property type="entry name" value="P-loop_NTPase"/>
</dbReference>
<evidence type="ECO:0000256" key="3">
    <source>
        <dbReference type="ARBA" id="ARBA00022519"/>
    </source>
</evidence>
<dbReference type="PANTHER" id="PTHR42781">
    <property type="entry name" value="SPERMIDINE/PUTRESCINE IMPORT ATP-BINDING PROTEIN POTA"/>
    <property type="match status" value="1"/>
</dbReference>
<dbReference type="SUPFAM" id="SSF52540">
    <property type="entry name" value="P-loop containing nucleoside triphosphate hydrolases"/>
    <property type="match status" value="1"/>
</dbReference>
<name>A0A376P3H5_ECOLX</name>
<dbReference type="EC" id="3.6.3.31" evidence="6"/>
<keyword evidence="2" id="KW-1003">Cell membrane</keyword>
<dbReference type="InterPro" id="IPR050093">
    <property type="entry name" value="ABC_SmlMolc_Importer"/>
</dbReference>
<dbReference type="AlphaFoldDB" id="A0A376P3H5"/>
<gene>
    <name evidence="6" type="primary">potG_2</name>
    <name evidence="6" type="ORF">NCTC11341_04580</name>
</gene>
<dbReference type="Proteomes" id="UP000254428">
    <property type="component" value="Unassembled WGS sequence"/>
</dbReference>
<sequence>MQLEVVDILERVGVTCVMVTHDQEEAMTMAGRIAIMNRGKFVQIGEPEEIYEHPLPATALNLSVRLMSLKVYSKSVRKMAWCLIRRGWCIH</sequence>
<proteinExistence type="predicted"/>
<dbReference type="EMBL" id="UGBT01000002">
    <property type="protein sequence ID" value="STH72886.1"/>
    <property type="molecule type" value="Genomic_DNA"/>
</dbReference>